<organism evidence="2 3">
    <name type="scientific">Candidatus Yanofskybacteria bacterium RIFCSPHIGHO2_02_FULL_41_11</name>
    <dbReference type="NCBI Taxonomy" id="1802675"/>
    <lineage>
        <taxon>Bacteria</taxon>
        <taxon>Candidatus Yanofskyibacteriota</taxon>
    </lineage>
</organism>
<reference evidence="2 3" key="1">
    <citation type="journal article" date="2016" name="Nat. Commun.">
        <title>Thousands of microbial genomes shed light on interconnected biogeochemical processes in an aquifer system.</title>
        <authorList>
            <person name="Anantharaman K."/>
            <person name="Brown C.T."/>
            <person name="Hug L.A."/>
            <person name="Sharon I."/>
            <person name="Castelle C.J."/>
            <person name="Probst A.J."/>
            <person name="Thomas B.C."/>
            <person name="Singh A."/>
            <person name="Wilkins M.J."/>
            <person name="Karaoz U."/>
            <person name="Brodie E.L."/>
            <person name="Williams K.H."/>
            <person name="Hubbard S.S."/>
            <person name="Banfield J.F."/>
        </authorList>
    </citation>
    <scope>NUCLEOTIDE SEQUENCE [LARGE SCALE GENOMIC DNA]</scope>
</reference>
<dbReference type="InterPro" id="IPR000073">
    <property type="entry name" value="AB_hydrolase_1"/>
</dbReference>
<dbReference type="EMBL" id="MGJP01000019">
    <property type="protein sequence ID" value="OGN10023.1"/>
    <property type="molecule type" value="Genomic_DNA"/>
</dbReference>
<protein>
    <recommendedName>
        <fullName evidence="1">AB hydrolase-1 domain-containing protein</fullName>
    </recommendedName>
</protein>
<evidence type="ECO:0000313" key="2">
    <source>
        <dbReference type="EMBL" id="OGN10023.1"/>
    </source>
</evidence>
<name>A0A1F8FA59_9BACT</name>
<sequence>MKGWGTTPDSYKDNIVGLAEKGRRVLAVDNVYGVEGTSAEGVDAQKAKELGLEGLMLDKVVAYLKMLDMKKGLDKVDVVAHSEGAIHAIYAAMLRPDRFRSMVLVDPAGMVGEDNKKRLLAGAAIDIMHLQGLNLFKREGLGGMVRKSGKAAKELGKSYRAGLDKSSMFNRVAGKGWESIGIISKTKIHELLEAVRAQGIKVSIVHGVDDKFFNMEDIQEMTEKGMVDGFYSTKGTHNEVYLNPRPYTNLIDHGLDALEKLHQKEAEAAEE</sequence>
<evidence type="ECO:0000259" key="1">
    <source>
        <dbReference type="Pfam" id="PF00561"/>
    </source>
</evidence>
<dbReference type="Proteomes" id="UP000177167">
    <property type="component" value="Unassembled WGS sequence"/>
</dbReference>
<accession>A0A1F8FA59</accession>
<comment type="caution">
    <text evidence="2">The sequence shown here is derived from an EMBL/GenBank/DDBJ whole genome shotgun (WGS) entry which is preliminary data.</text>
</comment>
<gene>
    <name evidence="2" type="ORF">A3J46_04105</name>
</gene>
<dbReference type="InterPro" id="IPR029058">
    <property type="entry name" value="AB_hydrolase_fold"/>
</dbReference>
<feature type="domain" description="AB hydrolase-1" evidence="1">
    <location>
        <begin position="3"/>
        <end position="111"/>
    </location>
</feature>
<dbReference type="SUPFAM" id="SSF53474">
    <property type="entry name" value="alpha/beta-Hydrolases"/>
    <property type="match status" value="1"/>
</dbReference>
<evidence type="ECO:0000313" key="3">
    <source>
        <dbReference type="Proteomes" id="UP000177167"/>
    </source>
</evidence>
<dbReference type="AlphaFoldDB" id="A0A1F8FA59"/>
<dbReference type="Pfam" id="PF00561">
    <property type="entry name" value="Abhydrolase_1"/>
    <property type="match status" value="1"/>
</dbReference>
<dbReference type="Gene3D" id="3.40.50.1820">
    <property type="entry name" value="alpha/beta hydrolase"/>
    <property type="match status" value="1"/>
</dbReference>
<proteinExistence type="predicted"/>